<dbReference type="OrthoDB" id="256696at2"/>
<dbReference type="RefSeq" id="WP_106932657.1">
    <property type="nucleotide sequence ID" value="NZ_PYFT01000001.1"/>
</dbReference>
<organism evidence="2 3">
    <name type="scientific">Adhaeribacter arboris</name>
    <dbReference type="NCBI Taxonomy" id="2072846"/>
    <lineage>
        <taxon>Bacteria</taxon>
        <taxon>Pseudomonadati</taxon>
        <taxon>Bacteroidota</taxon>
        <taxon>Cytophagia</taxon>
        <taxon>Cytophagales</taxon>
        <taxon>Hymenobacteraceae</taxon>
        <taxon>Adhaeribacter</taxon>
    </lineage>
</organism>
<protein>
    <submittedName>
        <fullName evidence="2">Uncharacterized protein</fullName>
    </submittedName>
</protein>
<gene>
    <name evidence="2" type="ORF">AHMF7605_24780</name>
</gene>
<evidence type="ECO:0000313" key="2">
    <source>
        <dbReference type="EMBL" id="PSR56480.1"/>
    </source>
</evidence>
<proteinExistence type="predicted"/>
<comment type="caution">
    <text evidence="2">The sequence shown here is derived from an EMBL/GenBank/DDBJ whole genome shotgun (WGS) entry which is preliminary data.</text>
</comment>
<sequence length="363" mass="40415">MHHTVPPEAIFGEQGMTPEDSSYQGSRFREMKAALFANPYQQVWGDPQAPPLPHYVVTNKSVYAGILPGGKPPQFKEASIRSLDSALDLRWGEDGLGFRRLVRPHGVCVTGLWEITEANTYSGYFQKGRQGLVIARITAAETQTLAGLRRSYGVALKLYPTADEDHDQLLKTANVFFSDDLGGTTASHITEVELTNAPHITGLNRGNQIPILIQEGLVFEKVDRTADIRQIYPIAELGKTNNEPTRSPEFMRLKAVAGLPKMEEVDVRDEVLGHIFNKGNPKPQRTLSFEIAVSDTGKKSGFPLLPNGQRQTITKWQTIGKIDFNDGVVSYNGDFVIHFQHPTWRDDKNDARTAVRQNGKKVH</sequence>
<dbReference type="Proteomes" id="UP000240357">
    <property type="component" value="Unassembled WGS sequence"/>
</dbReference>
<feature type="region of interest" description="Disordered" evidence="1">
    <location>
        <begin position="1"/>
        <end position="24"/>
    </location>
</feature>
<dbReference type="AlphaFoldDB" id="A0A2T2YLU6"/>
<name>A0A2T2YLU6_9BACT</name>
<keyword evidence="3" id="KW-1185">Reference proteome</keyword>
<reference evidence="2 3" key="1">
    <citation type="submission" date="2018-03" db="EMBL/GenBank/DDBJ databases">
        <title>Adhaeribacter sp. HMF7605 Genome sequencing and assembly.</title>
        <authorList>
            <person name="Kang H."/>
            <person name="Kang J."/>
            <person name="Cha I."/>
            <person name="Kim H."/>
            <person name="Joh K."/>
        </authorList>
    </citation>
    <scope>NUCLEOTIDE SEQUENCE [LARGE SCALE GENOMIC DNA]</scope>
    <source>
        <strain evidence="2 3">HMF7605</strain>
    </source>
</reference>
<accession>A0A2T2YLU6</accession>
<evidence type="ECO:0000313" key="3">
    <source>
        <dbReference type="Proteomes" id="UP000240357"/>
    </source>
</evidence>
<evidence type="ECO:0000256" key="1">
    <source>
        <dbReference type="SAM" id="MobiDB-lite"/>
    </source>
</evidence>
<dbReference type="EMBL" id="PYFT01000001">
    <property type="protein sequence ID" value="PSR56480.1"/>
    <property type="molecule type" value="Genomic_DNA"/>
</dbReference>